<feature type="transmembrane region" description="Helical" evidence="11">
    <location>
        <begin position="224"/>
        <end position="245"/>
    </location>
</feature>
<evidence type="ECO:0000259" key="13">
    <source>
        <dbReference type="Pfam" id="PF18075"/>
    </source>
</evidence>
<proteinExistence type="inferred from homology"/>
<evidence type="ECO:0000256" key="1">
    <source>
        <dbReference type="ARBA" id="ARBA00004651"/>
    </source>
</evidence>
<evidence type="ECO:0000256" key="4">
    <source>
        <dbReference type="ARBA" id="ARBA00022475"/>
    </source>
</evidence>
<dbReference type="Proteomes" id="UP000301475">
    <property type="component" value="Chromosome"/>
</dbReference>
<evidence type="ECO:0000313" key="14">
    <source>
        <dbReference type="EMBL" id="QCT06522.1"/>
    </source>
</evidence>
<keyword evidence="15" id="KW-1185">Reference proteome</keyword>
<accession>A0A4P8XV25</accession>
<dbReference type="EMBL" id="CP039381">
    <property type="protein sequence ID" value="QCT06522.1"/>
    <property type="molecule type" value="Genomic_DNA"/>
</dbReference>
<evidence type="ECO:0000256" key="7">
    <source>
        <dbReference type="ARBA" id="ARBA00022989"/>
    </source>
</evidence>
<dbReference type="PANTHER" id="PTHR47755">
    <property type="entry name" value="CELL DIVISION PROTEIN FTSX"/>
    <property type="match status" value="1"/>
</dbReference>
<dbReference type="KEGG" id="ruj:E5Z56_03730"/>
<dbReference type="GO" id="GO:0051301">
    <property type="term" value="P:cell division"/>
    <property type="evidence" value="ECO:0007669"/>
    <property type="project" value="UniProtKB-KW"/>
</dbReference>
<dbReference type="InterPro" id="IPR004513">
    <property type="entry name" value="FtsX"/>
</dbReference>
<feature type="domain" description="ABC3 transporter permease C-terminal" evidence="12">
    <location>
        <begin position="174"/>
        <end position="294"/>
    </location>
</feature>
<dbReference type="NCBIfam" id="NF038347">
    <property type="entry name" value="FtsX_Gpos"/>
    <property type="match status" value="1"/>
</dbReference>
<keyword evidence="4 10" id="KW-1003">Cell membrane</keyword>
<feature type="transmembrane region" description="Helical" evidence="11">
    <location>
        <begin position="265"/>
        <end position="287"/>
    </location>
</feature>
<evidence type="ECO:0000259" key="12">
    <source>
        <dbReference type="Pfam" id="PF02687"/>
    </source>
</evidence>
<reference evidence="14 15" key="1">
    <citation type="submission" date="2019-04" db="EMBL/GenBank/DDBJ databases">
        <authorList>
            <person name="Embree M."/>
            <person name="Gaffney J.R."/>
        </authorList>
    </citation>
    <scope>NUCLEOTIDE SEQUENCE [LARGE SCALE GENOMIC DNA]</scope>
    <source>
        <strain evidence="14 15">JE7A12</strain>
    </source>
</reference>
<keyword evidence="9 10" id="KW-0131">Cell cycle</keyword>
<evidence type="ECO:0000256" key="6">
    <source>
        <dbReference type="ARBA" id="ARBA00022692"/>
    </source>
</evidence>
<comment type="subcellular location">
    <subcellularLocation>
        <location evidence="1">Cell membrane</location>
        <topology evidence="1">Multi-pass membrane protein</topology>
    </subcellularLocation>
</comment>
<evidence type="ECO:0000256" key="2">
    <source>
        <dbReference type="ARBA" id="ARBA00007379"/>
    </source>
</evidence>
<keyword evidence="6 11" id="KW-0812">Transmembrane</keyword>
<dbReference type="OrthoDB" id="9812531at2"/>
<evidence type="ECO:0000256" key="10">
    <source>
        <dbReference type="PIRNR" id="PIRNR003097"/>
    </source>
</evidence>
<name>A0A4P8XV25_9FIRM</name>
<dbReference type="PIRSF" id="PIRSF003097">
    <property type="entry name" value="FtsX"/>
    <property type="match status" value="1"/>
</dbReference>
<keyword evidence="8 10" id="KW-0472">Membrane</keyword>
<dbReference type="InterPro" id="IPR040690">
    <property type="entry name" value="FtsX_ECD"/>
</dbReference>
<dbReference type="InterPro" id="IPR058204">
    <property type="entry name" value="FtsX_firmicutes-type"/>
</dbReference>
<sequence>MKLSNLGYLIKEGIRNIWSNRMMSLASIGVLLSCLVLTGAAVMASLNVKTIVDKVGDSNETTVYMEDKATDAEITNAGKQMEGLSNVTSVSFFPKEDAIKDYKDVLGDKVFAEMEGEGNPLPDAYKVTVKDLSKYESTVKQIQSIKGVATVSSQTDVADKLTSLNKIIQILSVAIVLALVIISLFIISNTIRMSMYARRYEISIMKSVGATDTFVRIPFLVEGIIMGAIAGVISTFGLMLIYDLIIEALQYVVPFKAIAFNSVMWPFLGAFIIAGVFVGILGGLISIGKYLKKEGSIILGW</sequence>
<evidence type="ECO:0000313" key="15">
    <source>
        <dbReference type="Proteomes" id="UP000301475"/>
    </source>
</evidence>
<evidence type="ECO:0000256" key="3">
    <source>
        <dbReference type="ARBA" id="ARBA00021907"/>
    </source>
</evidence>
<dbReference type="Pfam" id="PF02687">
    <property type="entry name" value="FtsX"/>
    <property type="match status" value="1"/>
</dbReference>
<dbReference type="AlphaFoldDB" id="A0A4P8XV25"/>
<dbReference type="Pfam" id="PF18075">
    <property type="entry name" value="FtsX_ECD"/>
    <property type="match status" value="1"/>
</dbReference>
<evidence type="ECO:0000256" key="5">
    <source>
        <dbReference type="ARBA" id="ARBA00022618"/>
    </source>
</evidence>
<protein>
    <recommendedName>
        <fullName evidence="3 10">Cell division protein FtsX</fullName>
    </recommendedName>
</protein>
<dbReference type="GO" id="GO:0005886">
    <property type="term" value="C:plasma membrane"/>
    <property type="evidence" value="ECO:0007669"/>
    <property type="project" value="UniProtKB-SubCell"/>
</dbReference>
<evidence type="ECO:0000256" key="11">
    <source>
        <dbReference type="SAM" id="Phobius"/>
    </source>
</evidence>
<evidence type="ECO:0000256" key="8">
    <source>
        <dbReference type="ARBA" id="ARBA00023136"/>
    </source>
</evidence>
<keyword evidence="7 11" id="KW-1133">Transmembrane helix</keyword>
<dbReference type="PROSITE" id="PS51257">
    <property type="entry name" value="PROKAR_LIPOPROTEIN"/>
    <property type="match status" value="1"/>
</dbReference>
<comment type="similarity">
    <text evidence="2 10">Belongs to the ABC-4 integral membrane protein family. FtsX subfamily.</text>
</comment>
<dbReference type="PANTHER" id="PTHR47755:SF1">
    <property type="entry name" value="CELL DIVISION PROTEIN FTSX"/>
    <property type="match status" value="1"/>
</dbReference>
<feature type="transmembrane region" description="Helical" evidence="11">
    <location>
        <begin position="170"/>
        <end position="191"/>
    </location>
</feature>
<organism evidence="14 15">
    <name type="scientific">Ruminococcus bovis</name>
    <dbReference type="NCBI Taxonomy" id="2564099"/>
    <lineage>
        <taxon>Bacteria</taxon>
        <taxon>Bacillati</taxon>
        <taxon>Bacillota</taxon>
        <taxon>Clostridia</taxon>
        <taxon>Eubacteriales</taxon>
        <taxon>Oscillospiraceae</taxon>
        <taxon>Ruminococcus</taxon>
    </lineage>
</organism>
<gene>
    <name evidence="14" type="ORF">E5Z56_03730</name>
</gene>
<feature type="domain" description="FtsX extracellular" evidence="13">
    <location>
        <begin position="60"/>
        <end position="151"/>
    </location>
</feature>
<comment type="function">
    <text evidence="10">Part of the ABC transporter FtsEX involved in asymmetric cellular division facilitating the initiation of sporulation.</text>
</comment>
<evidence type="ECO:0000256" key="9">
    <source>
        <dbReference type="ARBA" id="ARBA00023306"/>
    </source>
</evidence>
<dbReference type="InterPro" id="IPR003838">
    <property type="entry name" value="ABC3_permease_C"/>
</dbReference>
<dbReference type="RefSeq" id="WP_138156588.1">
    <property type="nucleotide sequence ID" value="NZ_CP039381.1"/>
</dbReference>
<dbReference type="Gene3D" id="3.30.70.3040">
    <property type="match status" value="1"/>
</dbReference>
<keyword evidence="5 10" id="KW-0132">Cell division</keyword>